<comment type="similarity">
    <text evidence="2">Belongs to the PC-esterase family. TBL subfamily.</text>
</comment>
<evidence type="ECO:0000256" key="2">
    <source>
        <dbReference type="ARBA" id="ARBA00007727"/>
    </source>
</evidence>
<reference evidence="10 12" key="2">
    <citation type="journal article" date="2018" name="Plant J.">
        <title>The Physcomitrella patens chromosome-scale assembly reveals moss genome structure and evolution.</title>
        <authorList>
            <person name="Lang D."/>
            <person name="Ullrich K.K."/>
            <person name="Murat F."/>
            <person name="Fuchs J."/>
            <person name="Jenkins J."/>
            <person name="Haas F.B."/>
            <person name="Piednoel M."/>
            <person name="Gundlach H."/>
            <person name="Van Bel M."/>
            <person name="Meyberg R."/>
            <person name="Vives C."/>
            <person name="Morata J."/>
            <person name="Symeonidi A."/>
            <person name="Hiss M."/>
            <person name="Muchero W."/>
            <person name="Kamisugi Y."/>
            <person name="Saleh O."/>
            <person name="Blanc G."/>
            <person name="Decker E.L."/>
            <person name="van Gessel N."/>
            <person name="Grimwood J."/>
            <person name="Hayes R.D."/>
            <person name="Graham S.W."/>
            <person name="Gunter L.E."/>
            <person name="McDaniel S.F."/>
            <person name="Hoernstein S.N.W."/>
            <person name="Larsson A."/>
            <person name="Li F.W."/>
            <person name="Perroud P.F."/>
            <person name="Phillips J."/>
            <person name="Ranjan P."/>
            <person name="Rokshar D.S."/>
            <person name="Rothfels C.J."/>
            <person name="Schneider L."/>
            <person name="Shu S."/>
            <person name="Stevenson D.W."/>
            <person name="Thummler F."/>
            <person name="Tillich M."/>
            <person name="Villarreal Aguilar J.C."/>
            <person name="Widiez T."/>
            <person name="Wong G.K."/>
            <person name="Wymore A."/>
            <person name="Zhang Y."/>
            <person name="Zimmer A.D."/>
            <person name="Quatrano R.S."/>
            <person name="Mayer K.F.X."/>
            <person name="Goodstein D."/>
            <person name="Casacuberta J.M."/>
            <person name="Vandepoele K."/>
            <person name="Reski R."/>
            <person name="Cuming A.C."/>
            <person name="Tuskan G.A."/>
            <person name="Maumus F."/>
            <person name="Salse J."/>
            <person name="Schmutz J."/>
            <person name="Rensing S.A."/>
        </authorList>
    </citation>
    <scope>NUCLEOTIDE SEQUENCE [LARGE SCALE GENOMIC DNA]</scope>
    <source>
        <strain evidence="11 12">cv. Gransden 2004</strain>
    </source>
</reference>
<dbReference type="Proteomes" id="UP000006727">
    <property type="component" value="Chromosome 5"/>
</dbReference>
<evidence type="ECO:0000256" key="7">
    <source>
        <dbReference type="SAM" id="Phobius"/>
    </source>
</evidence>
<dbReference type="Pfam" id="PF13839">
    <property type="entry name" value="PC-Esterase"/>
    <property type="match status" value="1"/>
</dbReference>
<protein>
    <submittedName>
        <fullName evidence="10 11">Uncharacterized protein</fullName>
    </submittedName>
</protein>
<evidence type="ECO:0000256" key="5">
    <source>
        <dbReference type="ARBA" id="ARBA00022989"/>
    </source>
</evidence>
<evidence type="ECO:0000256" key="1">
    <source>
        <dbReference type="ARBA" id="ARBA00004167"/>
    </source>
</evidence>
<proteinExistence type="inferred from homology"/>
<gene>
    <name evidence="11" type="primary">LOC112282935</name>
    <name evidence="10" type="ORF">PHYPA_008231</name>
</gene>
<evidence type="ECO:0000256" key="4">
    <source>
        <dbReference type="ARBA" id="ARBA00022968"/>
    </source>
</evidence>
<dbReference type="InterPro" id="IPR025846">
    <property type="entry name" value="TBL_N"/>
</dbReference>
<dbReference type="GeneID" id="112282935"/>
<evidence type="ECO:0000256" key="6">
    <source>
        <dbReference type="ARBA" id="ARBA00023136"/>
    </source>
</evidence>
<sequence>MASKLFLSKPELRGSGSFFRRVNNSNVLGVSLLLACSIGVLLLCLMYVDGSTFFVNIGNEPVVLQRGLGATSLSSHESGESTGSRMTPATQIISVTRSVDQPEVESNDTSEDVELGKATGNNFVTEEEHCSGLNDGGIKFHTPVSKEHEVSATPGGKGTEDGDREVLGRCDIAHGKWVYDEMYPLYRSRNCPFLDAGFRCEENGRPDTDYMKYRWQPHDCDLPRFNAKDMLERLRNQRLVFVGDSLGRNQWESMLCMLAEGVQNKSRIYEIDGQPITKHTGELKFRFQDYNCTVEYYRDPFLVPQTRPPRNAPENVTNVLQIDRVSWSASRWPGASILVFNSGHWWSWEKIGRQGGAFQVEKNVTSHGFEEAFRIALTTWASWMEKNIDPMKTQVFFRSFASIHFRGGTWRSGGHCHEEVKPLTDEEVLTMQKIPWTNKYIEDAIHQNIKMKRSAVEYMDVTTLTNYRSDGHSGLYANNVKLMGPTPKNRQDCSHFCLPGVPDTWNELLFATLLARGQGVWGQPTGQ</sequence>
<dbReference type="PaxDb" id="3218-PP1S390_21V6.1"/>
<dbReference type="EnsemblPlants" id="Pp3c5_27320V3.1">
    <property type="protein sequence ID" value="Pp3c5_27320V3.1"/>
    <property type="gene ID" value="Pp3c5_27320"/>
</dbReference>
<dbReference type="InterPro" id="IPR029962">
    <property type="entry name" value="TBL"/>
</dbReference>
<dbReference type="InterPro" id="IPR026057">
    <property type="entry name" value="TBL_C"/>
</dbReference>
<keyword evidence="3 7" id="KW-0812">Transmembrane</keyword>
<comment type="subcellular location">
    <subcellularLocation>
        <location evidence="1">Membrane</location>
        <topology evidence="1">Single-pass membrane protein</topology>
    </subcellularLocation>
</comment>
<keyword evidence="6 7" id="KW-0472">Membrane</keyword>
<feature type="domain" description="Trichome birefringence-like C-terminal" evidence="8">
    <location>
        <begin position="222"/>
        <end position="511"/>
    </location>
</feature>
<dbReference type="PANTHER" id="PTHR32285">
    <property type="entry name" value="PROTEIN TRICHOME BIREFRINGENCE-LIKE 9-RELATED"/>
    <property type="match status" value="1"/>
</dbReference>
<keyword evidence="4" id="KW-0735">Signal-anchor</keyword>
<dbReference type="FunCoup" id="A0A2K1KLA2">
    <property type="interactions" value="400"/>
</dbReference>
<reference evidence="11" key="3">
    <citation type="submission" date="2020-12" db="UniProtKB">
        <authorList>
            <consortium name="EnsemblPlants"/>
        </authorList>
    </citation>
    <scope>IDENTIFICATION</scope>
</reference>
<name>A0A2K1KLA2_PHYPA</name>
<reference evidence="10 12" key="1">
    <citation type="journal article" date="2008" name="Science">
        <title>The Physcomitrella genome reveals evolutionary insights into the conquest of land by plants.</title>
        <authorList>
            <person name="Rensing S."/>
            <person name="Lang D."/>
            <person name="Zimmer A."/>
            <person name="Terry A."/>
            <person name="Salamov A."/>
            <person name="Shapiro H."/>
            <person name="Nishiyama T."/>
            <person name="Perroud P.-F."/>
            <person name="Lindquist E."/>
            <person name="Kamisugi Y."/>
            <person name="Tanahashi T."/>
            <person name="Sakakibara K."/>
            <person name="Fujita T."/>
            <person name="Oishi K."/>
            <person name="Shin-I T."/>
            <person name="Kuroki Y."/>
            <person name="Toyoda A."/>
            <person name="Suzuki Y."/>
            <person name="Hashimoto A."/>
            <person name="Yamaguchi K."/>
            <person name="Sugano A."/>
            <person name="Kohara Y."/>
            <person name="Fujiyama A."/>
            <person name="Anterola A."/>
            <person name="Aoki S."/>
            <person name="Ashton N."/>
            <person name="Barbazuk W.B."/>
            <person name="Barker E."/>
            <person name="Bennetzen J."/>
            <person name="Bezanilla M."/>
            <person name="Blankenship R."/>
            <person name="Cho S.H."/>
            <person name="Dutcher S."/>
            <person name="Estelle M."/>
            <person name="Fawcett J.A."/>
            <person name="Gundlach H."/>
            <person name="Hanada K."/>
            <person name="Heyl A."/>
            <person name="Hicks K.A."/>
            <person name="Hugh J."/>
            <person name="Lohr M."/>
            <person name="Mayer K."/>
            <person name="Melkozernov A."/>
            <person name="Murata T."/>
            <person name="Nelson D."/>
            <person name="Pils B."/>
            <person name="Prigge M."/>
            <person name="Reiss B."/>
            <person name="Renner T."/>
            <person name="Rombauts S."/>
            <person name="Rushton P."/>
            <person name="Sanderfoot A."/>
            <person name="Schween G."/>
            <person name="Shiu S.-H."/>
            <person name="Stueber K."/>
            <person name="Theodoulou F.L."/>
            <person name="Tu H."/>
            <person name="Van de Peer Y."/>
            <person name="Verrier P.J."/>
            <person name="Waters E."/>
            <person name="Wood A."/>
            <person name="Yang L."/>
            <person name="Cove D."/>
            <person name="Cuming A."/>
            <person name="Hasebe M."/>
            <person name="Lucas S."/>
            <person name="Mishler D.B."/>
            <person name="Reski R."/>
            <person name="Grigoriev I."/>
            <person name="Quatrano R.S."/>
            <person name="Boore J.L."/>
        </authorList>
    </citation>
    <scope>NUCLEOTIDE SEQUENCE [LARGE SCALE GENOMIC DNA]</scope>
    <source>
        <strain evidence="11 12">cv. Gransden 2004</strain>
    </source>
</reference>
<dbReference type="PANTHER" id="PTHR32285:SF213">
    <property type="entry name" value="PROTEIN TRICHOME BIREFRINGENCE-LIKE 11"/>
    <property type="match status" value="1"/>
</dbReference>
<dbReference type="Pfam" id="PF14416">
    <property type="entry name" value="PMR5N"/>
    <property type="match status" value="1"/>
</dbReference>
<dbReference type="GO" id="GO:0016020">
    <property type="term" value="C:membrane"/>
    <property type="evidence" value="ECO:0007669"/>
    <property type="project" value="UniProtKB-SubCell"/>
</dbReference>
<dbReference type="EnsemblPlants" id="Pp3c5_27320V3.5">
    <property type="protein sequence ID" value="Pp3c5_27320V3.5"/>
    <property type="gene ID" value="Pp3c5_27320"/>
</dbReference>
<dbReference type="EnsemblPlants" id="Pp3c5_27320V3.2">
    <property type="protein sequence ID" value="Pp3c5_27320V3.2"/>
    <property type="gene ID" value="Pp3c5_27320"/>
</dbReference>
<accession>A0A2K1KLA2</accession>
<dbReference type="STRING" id="3218.A0A2K1KLA2"/>
<dbReference type="Gramene" id="Pp3c5_27320V3.1">
    <property type="protein sequence ID" value="Pp3c5_27320V3.1"/>
    <property type="gene ID" value="Pp3c5_27320"/>
</dbReference>
<keyword evidence="5 7" id="KW-1133">Transmembrane helix</keyword>
<dbReference type="RefSeq" id="XP_073390135.1">
    <property type="nucleotide sequence ID" value="XM_073534034.1"/>
</dbReference>
<evidence type="ECO:0000259" key="8">
    <source>
        <dbReference type="Pfam" id="PF13839"/>
    </source>
</evidence>
<organism evidence="10">
    <name type="scientific">Physcomitrium patens</name>
    <name type="common">Spreading-leaved earth moss</name>
    <name type="synonym">Physcomitrella patens</name>
    <dbReference type="NCBI Taxonomy" id="3218"/>
    <lineage>
        <taxon>Eukaryota</taxon>
        <taxon>Viridiplantae</taxon>
        <taxon>Streptophyta</taxon>
        <taxon>Embryophyta</taxon>
        <taxon>Bryophyta</taxon>
        <taxon>Bryophytina</taxon>
        <taxon>Bryopsida</taxon>
        <taxon>Funariidae</taxon>
        <taxon>Funariales</taxon>
        <taxon>Funariaceae</taxon>
        <taxon>Physcomitrium</taxon>
    </lineage>
</organism>
<evidence type="ECO:0000313" key="10">
    <source>
        <dbReference type="EMBL" id="PNR54554.1"/>
    </source>
</evidence>
<evidence type="ECO:0000256" key="3">
    <source>
        <dbReference type="ARBA" id="ARBA00022692"/>
    </source>
</evidence>
<dbReference type="EMBL" id="ABEU02000005">
    <property type="protein sequence ID" value="PNR54554.1"/>
    <property type="molecule type" value="Genomic_DNA"/>
</dbReference>
<dbReference type="Gramene" id="Pp3c5_27320V3.2">
    <property type="protein sequence ID" value="Pp3c5_27320V3.2"/>
    <property type="gene ID" value="Pp3c5_27320"/>
</dbReference>
<dbReference type="GO" id="GO:0016413">
    <property type="term" value="F:O-acetyltransferase activity"/>
    <property type="evidence" value="ECO:0000318"/>
    <property type="project" value="GO_Central"/>
</dbReference>
<keyword evidence="12" id="KW-1185">Reference proteome</keyword>
<dbReference type="GO" id="GO:0005794">
    <property type="term" value="C:Golgi apparatus"/>
    <property type="evidence" value="ECO:0000318"/>
    <property type="project" value="GO_Central"/>
</dbReference>
<evidence type="ECO:0000313" key="11">
    <source>
        <dbReference type="EnsemblPlants" id="Pp3c5_27320V3.1"/>
    </source>
</evidence>
<dbReference type="AlphaFoldDB" id="A0A2K1KLA2"/>
<dbReference type="OrthoDB" id="630188at2759"/>
<dbReference type="Gramene" id="Pp3c5_27320V3.5">
    <property type="protein sequence ID" value="Pp3c5_27320V3.5"/>
    <property type="gene ID" value="Pp3c5_27320"/>
</dbReference>
<evidence type="ECO:0000313" key="12">
    <source>
        <dbReference type="Proteomes" id="UP000006727"/>
    </source>
</evidence>
<feature type="domain" description="Trichome birefringence-like N-terminal" evidence="9">
    <location>
        <begin position="169"/>
        <end position="221"/>
    </location>
</feature>
<feature type="transmembrane region" description="Helical" evidence="7">
    <location>
        <begin position="27"/>
        <end position="48"/>
    </location>
</feature>
<evidence type="ECO:0000259" key="9">
    <source>
        <dbReference type="Pfam" id="PF14416"/>
    </source>
</evidence>